<dbReference type="OrthoDB" id="413498at2759"/>
<dbReference type="Pfam" id="PF25782">
    <property type="entry name" value="TPR_CAND1"/>
    <property type="match status" value="1"/>
</dbReference>
<keyword evidence="3" id="KW-0833">Ubl conjugation pathway</keyword>
<proteinExistence type="inferred from homology"/>
<gene>
    <name evidence="5" type="primary">CAND1</name>
    <name evidence="5" type="ORF">SNAT2548_LOCUS6500</name>
</gene>
<dbReference type="SUPFAM" id="SSF48371">
    <property type="entry name" value="ARM repeat"/>
    <property type="match status" value="1"/>
</dbReference>
<protein>
    <submittedName>
        <fullName evidence="5">CAND1 protein</fullName>
    </submittedName>
</protein>
<dbReference type="InterPro" id="IPR011989">
    <property type="entry name" value="ARM-like"/>
</dbReference>
<evidence type="ECO:0000256" key="2">
    <source>
        <dbReference type="ARBA" id="ARBA00022737"/>
    </source>
</evidence>
<dbReference type="Gene3D" id="1.25.10.10">
    <property type="entry name" value="Leucine-rich Repeat Variant"/>
    <property type="match status" value="1"/>
</dbReference>
<evidence type="ECO:0000256" key="3">
    <source>
        <dbReference type="ARBA" id="ARBA00022786"/>
    </source>
</evidence>
<keyword evidence="2" id="KW-0677">Repeat</keyword>
<comment type="similarity">
    <text evidence="1">Belongs to the CAND family.</text>
</comment>
<reference evidence="5" key="1">
    <citation type="submission" date="2021-02" db="EMBL/GenBank/DDBJ databases">
        <authorList>
            <person name="Dougan E. K."/>
            <person name="Rhodes N."/>
            <person name="Thang M."/>
            <person name="Chan C."/>
        </authorList>
    </citation>
    <scope>NUCLEOTIDE SEQUENCE</scope>
</reference>
<dbReference type="Pfam" id="PF08623">
    <property type="entry name" value="TIP120"/>
    <property type="match status" value="1"/>
</dbReference>
<feature type="domain" description="TATA-binding protein interacting (TIP20)" evidence="4">
    <location>
        <begin position="1093"/>
        <end position="1255"/>
    </location>
</feature>
<dbReference type="EMBL" id="CAJNDS010000434">
    <property type="protein sequence ID" value="CAE7205650.1"/>
    <property type="molecule type" value="Genomic_DNA"/>
</dbReference>
<dbReference type="PANTHER" id="PTHR12696">
    <property type="entry name" value="TIP120"/>
    <property type="match status" value="1"/>
</dbReference>
<name>A0A812JKJ5_9DINO</name>
<dbReference type="GO" id="GO:0010265">
    <property type="term" value="P:SCF complex assembly"/>
    <property type="evidence" value="ECO:0007669"/>
    <property type="project" value="InterPro"/>
</dbReference>
<dbReference type="InterPro" id="IPR013932">
    <property type="entry name" value="TATA-bd_TIP120"/>
</dbReference>
<organism evidence="5 6">
    <name type="scientific">Symbiodinium natans</name>
    <dbReference type="NCBI Taxonomy" id="878477"/>
    <lineage>
        <taxon>Eukaryota</taxon>
        <taxon>Sar</taxon>
        <taxon>Alveolata</taxon>
        <taxon>Dinophyceae</taxon>
        <taxon>Suessiales</taxon>
        <taxon>Symbiodiniaceae</taxon>
        <taxon>Symbiodinium</taxon>
    </lineage>
</organism>
<evidence type="ECO:0000256" key="1">
    <source>
        <dbReference type="ARBA" id="ARBA00007657"/>
    </source>
</evidence>
<evidence type="ECO:0000259" key="4">
    <source>
        <dbReference type="Pfam" id="PF08623"/>
    </source>
</evidence>
<evidence type="ECO:0000313" key="5">
    <source>
        <dbReference type="EMBL" id="CAE7205650.1"/>
    </source>
</evidence>
<dbReference type="Proteomes" id="UP000604046">
    <property type="component" value="Unassembled WGS sequence"/>
</dbReference>
<evidence type="ECO:0000313" key="6">
    <source>
        <dbReference type="Proteomes" id="UP000604046"/>
    </source>
</evidence>
<dbReference type="InterPro" id="IPR016024">
    <property type="entry name" value="ARM-type_fold"/>
</dbReference>
<keyword evidence="6" id="KW-1185">Reference proteome</keyword>
<sequence>MAMNPASVSQLLEDMENWDKDKRFMAASDLTQEVTMSNQVLDVHLQKRVCQAFVKQLEDQSIDVQGNAVKCLAKIVCKFQEQQIGEVLAKLSQQVLDGKAEVRDIYATCLKGLLSELPASCSALACQNVLPKMLHGITSIPSLEVKEECTDVFHDFLKRFGDNRIMQWSDQDNMATSLLNLLKPKQHKTSLRKKVIACIGALSAVLADRQLDTLMRTLLADVRQAGTKAEKQKYIQCISTVSRNVGFRIGQHLKEIAPLFFQIVNQATQEDVSMDGDNEKDHEVVENCLNAFECFVLRCSKEMMPHLDELCGVILSLVAYDPNFYDAGDAQDATMDDGFEEFDEDGLVDSDDDDNSWKVRRAALKVLEAMVKGLPDRLDEIYSKFAQPLIARFNEREESVKLDVFTTFGEMAQAAVIKTQPFFAASSVASTPSASSTFILEVERALPPKERPTSQHLIAVVPACISQLNKQMRSKAAKTRQGALILLRTLSECIPQHVEPNLPQVKDELVRAMKESNSSMRLDSLVLTRHLAEYFLTAATFQQLAPELCPLFLTCCSDTYYKSIAQALRAIGAYVYTLRPSPEAVSSELKVMLPVFDVLKSKLLATDIDQEVKESALECLGHLVACTGDLPDFQAPIQDCLPSFVERIKNEVTRTTAIKALRTMCISKVQIAAVGSILPAVGGTLSQYLSQNSRSFRQQCLDALVHLIKKYGGGMPNETMMQILGDMVPFITDTDLYITDLCVQIAVQVLATSPRMAPQVIERCVPAVLTVCRSPLLQGSALDSILNFLSRVAQHRDHCPFEKLRQELSNTSVIATAQAQAQRHVIGTLAKGLAAVTASSAPDVQKAAVQHFLESVKKTSGNPAPEVMHQCELSLLALGETGKYADLSGVPGFCDVLLHQLESQQDEIRLAAALALGYATVGAMGTLLKVVIDNVQQAGAEAQKKQYLLLTSLREVIAIGVAERHGSRALAEHLKPHVPRVLPILQQYADSQEESMRNVVSESLGHLLTVDQDAVMQALTTLLSNRDRESWRMRAAAVAAVRFAAAKQCQASAVLPLKEALLTCLGDEELQVRKAALHSVNVVCVSPTCSEILRDSTDLILERIKEDSKQKPELIREVDLGPFKHKVDDGLPLRKFAYTVCCSLLAAYPEQVASPTLIDLVLQGMGDNEDIQVICCQLLQDLCSWNFALFRIIGRVGDLVEPFDRCIMRWIKQVQAKQQVGRAMDMLRLYARTLKVVEPIAEANQHKVFVDFMGRIMKDQAFAQVYEQASAGKEL</sequence>
<dbReference type="AlphaFoldDB" id="A0A812JKJ5"/>
<accession>A0A812JKJ5</accession>
<dbReference type="InterPro" id="IPR039852">
    <property type="entry name" value="CAND1/CAND2"/>
</dbReference>
<comment type="caution">
    <text evidence="5">The sequence shown here is derived from an EMBL/GenBank/DDBJ whole genome shotgun (WGS) entry which is preliminary data.</text>
</comment>